<evidence type="ECO:0000256" key="8">
    <source>
        <dbReference type="ARBA" id="ARBA00023172"/>
    </source>
</evidence>
<evidence type="ECO:0000256" key="2">
    <source>
        <dbReference type="ARBA" id="ARBA00010304"/>
    </source>
</evidence>
<dbReference type="InterPro" id="IPR001279">
    <property type="entry name" value="Metallo-B-lactamas"/>
</dbReference>
<evidence type="ECO:0000256" key="4">
    <source>
        <dbReference type="ARBA" id="ARBA00022759"/>
    </source>
</evidence>
<dbReference type="GO" id="GO:0005634">
    <property type="term" value="C:nucleus"/>
    <property type="evidence" value="ECO:0007669"/>
    <property type="project" value="UniProtKB-SubCell"/>
</dbReference>
<evidence type="ECO:0000256" key="9">
    <source>
        <dbReference type="ARBA" id="ARBA00023204"/>
    </source>
</evidence>
<name>A0A0K2THX8_LEPSM</name>
<evidence type="ECO:0000256" key="12">
    <source>
        <dbReference type="ARBA" id="ARBA00042677"/>
    </source>
</evidence>
<dbReference type="GO" id="GO:0031123">
    <property type="term" value="P:RNA 3'-end processing"/>
    <property type="evidence" value="ECO:0007669"/>
    <property type="project" value="UniProtKB-ARBA"/>
</dbReference>
<keyword evidence="4" id="KW-0255">Endonuclease</keyword>
<dbReference type="GO" id="GO:0036297">
    <property type="term" value="P:interstrand cross-link repair"/>
    <property type="evidence" value="ECO:0007669"/>
    <property type="project" value="TreeGrafter"/>
</dbReference>
<keyword evidence="10" id="KW-0539">Nucleus</keyword>
<dbReference type="PANTHER" id="PTHR23240">
    <property type="entry name" value="DNA CROSS-LINK REPAIR PROTEIN PSO2/SNM1-RELATED"/>
    <property type="match status" value="1"/>
</dbReference>
<protein>
    <recommendedName>
        <fullName evidence="11">Protein artemis</fullName>
    </recommendedName>
    <alternativeName>
        <fullName evidence="12">DNA cross-link repair 1C protein</fullName>
    </alternativeName>
</protein>
<evidence type="ECO:0000256" key="10">
    <source>
        <dbReference type="ARBA" id="ARBA00023242"/>
    </source>
</evidence>
<comment type="similarity">
    <text evidence="2">Belongs to the DNA repair metallo-beta-lactamase (DRMBL) family.</text>
</comment>
<keyword evidence="7" id="KW-0269">Exonuclease</keyword>
<dbReference type="OrthoDB" id="262529at2759"/>
<keyword evidence="3" id="KW-0540">Nuclease</keyword>
<evidence type="ECO:0000256" key="11">
    <source>
        <dbReference type="ARBA" id="ARBA00039759"/>
    </source>
</evidence>
<dbReference type="GO" id="GO:0006303">
    <property type="term" value="P:double-strand break repair via nonhomologous end joining"/>
    <property type="evidence" value="ECO:0007669"/>
    <property type="project" value="TreeGrafter"/>
</dbReference>
<dbReference type="PANTHER" id="PTHR23240:SF8">
    <property type="entry name" value="PROTEIN ARTEMIS"/>
    <property type="match status" value="1"/>
</dbReference>
<feature type="region of interest" description="Disordered" evidence="13">
    <location>
        <begin position="512"/>
        <end position="531"/>
    </location>
</feature>
<keyword evidence="8" id="KW-0233">DNA recombination</keyword>
<dbReference type="GO" id="GO:0004519">
    <property type="term" value="F:endonuclease activity"/>
    <property type="evidence" value="ECO:0007669"/>
    <property type="project" value="UniProtKB-KW"/>
</dbReference>
<comment type="subcellular location">
    <subcellularLocation>
        <location evidence="1">Nucleus</location>
    </subcellularLocation>
</comment>
<dbReference type="EMBL" id="HACA01008293">
    <property type="protein sequence ID" value="CDW25654.1"/>
    <property type="molecule type" value="Transcribed_RNA"/>
</dbReference>
<evidence type="ECO:0000256" key="1">
    <source>
        <dbReference type="ARBA" id="ARBA00004123"/>
    </source>
</evidence>
<keyword evidence="9" id="KW-0234">DNA repair</keyword>
<sequence>MSSFKGLFSNLPGISCDHFRGEAEVNDQFFISHCHSDHMVGLDKLAPLLCRRNSVRVNHRIYCSMISKVFILRRFPFLHEKMIKDIFPNEPIIIDVFDKDSESFYKLSVTTIPADHCPGSVMFLFEAHHKTILYTGDFRFESKSLQSLKSLHDAHGSVLNIDEMYLDTTFCHPGYKVFPTREESIENVWNLVNTWIRKNGIYRKSRPKHVVLFELPAQFGSERILKEIFERSGCRWRIHVSQRKFLDYLCSDELGDCTTSDPKMGEWIHACSWQDAEVKAHRVKKSSKEIPCAKGLFEVRSIKPSALYFLSNVGDANEEMSFVKQTRKQTFRVCYSSHSSMKELMEFVNHFQPKKIIPCVDPPGMTRAQVLNILTSSLEAKNDIFESCHSLITLEKNHFINKRRSSELYLSTSSSDEESTIAISKRKKFGKSKTNINPNSKSEEYTFVNPLNEDISIKKSRRASLPHNLKIPSITITPSSPSLDPSHPNYPEFYEGKFYIESSKNVSTSISIEEEEPSLKDTEVEDLDSTPELDVIFHSAKTASERKNCINFAKNRNKNHK</sequence>
<accession>A0A0K2THX8</accession>
<feature type="domain" description="Metallo-beta-lactamase" evidence="14">
    <location>
        <begin position="8"/>
        <end position="175"/>
    </location>
</feature>
<evidence type="ECO:0000256" key="3">
    <source>
        <dbReference type="ARBA" id="ARBA00022722"/>
    </source>
</evidence>
<evidence type="ECO:0000259" key="14">
    <source>
        <dbReference type="SMART" id="SM00849"/>
    </source>
</evidence>
<organism evidence="15">
    <name type="scientific">Lepeophtheirus salmonis</name>
    <name type="common">Salmon louse</name>
    <name type="synonym">Caligus salmonis</name>
    <dbReference type="NCBI Taxonomy" id="72036"/>
    <lineage>
        <taxon>Eukaryota</taxon>
        <taxon>Metazoa</taxon>
        <taxon>Ecdysozoa</taxon>
        <taxon>Arthropoda</taxon>
        <taxon>Crustacea</taxon>
        <taxon>Multicrustacea</taxon>
        <taxon>Hexanauplia</taxon>
        <taxon>Copepoda</taxon>
        <taxon>Siphonostomatoida</taxon>
        <taxon>Caligidae</taxon>
        <taxon>Lepeophtheirus</taxon>
    </lineage>
</organism>
<keyword evidence="5" id="KW-0227">DNA damage</keyword>
<dbReference type="InterPro" id="IPR011084">
    <property type="entry name" value="DRMBL"/>
</dbReference>
<evidence type="ECO:0000256" key="6">
    <source>
        <dbReference type="ARBA" id="ARBA00022801"/>
    </source>
</evidence>
<keyword evidence="6" id="KW-0378">Hydrolase</keyword>
<dbReference type="EMBL" id="HACA01008292">
    <property type="protein sequence ID" value="CDW25653.1"/>
    <property type="molecule type" value="Transcribed_RNA"/>
</dbReference>
<dbReference type="SUPFAM" id="SSF56281">
    <property type="entry name" value="Metallo-hydrolase/oxidoreductase"/>
    <property type="match status" value="1"/>
</dbReference>
<proteinExistence type="inferred from homology"/>
<dbReference type="AlphaFoldDB" id="A0A0K2THX8"/>
<reference evidence="15" key="1">
    <citation type="submission" date="2014-05" db="EMBL/GenBank/DDBJ databases">
        <authorList>
            <person name="Chronopoulou M."/>
        </authorList>
    </citation>
    <scope>NUCLEOTIDE SEQUENCE</scope>
    <source>
        <tissue evidence="15">Whole organism</tissue>
    </source>
</reference>
<dbReference type="Pfam" id="PF07522">
    <property type="entry name" value="DRMBL"/>
    <property type="match status" value="1"/>
</dbReference>
<evidence type="ECO:0000256" key="7">
    <source>
        <dbReference type="ARBA" id="ARBA00022839"/>
    </source>
</evidence>
<dbReference type="Gene3D" id="3.40.50.12650">
    <property type="match status" value="1"/>
</dbReference>
<dbReference type="Gene3D" id="3.60.15.10">
    <property type="entry name" value="Ribonuclease Z/Hydroxyacylglutathione hydrolase-like"/>
    <property type="match status" value="1"/>
</dbReference>
<evidence type="ECO:0000313" key="15">
    <source>
        <dbReference type="EMBL" id="CDW25653.1"/>
    </source>
</evidence>
<dbReference type="InterPro" id="IPR036866">
    <property type="entry name" value="RibonucZ/Hydroxyglut_hydro"/>
</dbReference>
<evidence type="ECO:0000256" key="5">
    <source>
        <dbReference type="ARBA" id="ARBA00022763"/>
    </source>
</evidence>
<dbReference type="GO" id="GO:0035312">
    <property type="term" value="F:5'-3' DNA exonuclease activity"/>
    <property type="evidence" value="ECO:0007669"/>
    <property type="project" value="TreeGrafter"/>
</dbReference>
<dbReference type="GO" id="GO:0003684">
    <property type="term" value="F:damaged DNA binding"/>
    <property type="evidence" value="ECO:0007669"/>
    <property type="project" value="TreeGrafter"/>
</dbReference>
<dbReference type="GO" id="GO:0000723">
    <property type="term" value="P:telomere maintenance"/>
    <property type="evidence" value="ECO:0007669"/>
    <property type="project" value="TreeGrafter"/>
</dbReference>
<dbReference type="GO" id="GO:0006310">
    <property type="term" value="P:DNA recombination"/>
    <property type="evidence" value="ECO:0007669"/>
    <property type="project" value="UniProtKB-KW"/>
</dbReference>
<evidence type="ECO:0000256" key="13">
    <source>
        <dbReference type="SAM" id="MobiDB-lite"/>
    </source>
</evidence>
<dbReference type="SMART" id="SM00849">
    <property type="entry name" value="Lactamase_B"/>
    <property type="match status" value="1"/>
</dbReference>